<evidence type="ECO:0000313" key="4">
    <source>
        <dbReference type="EMBL" id="REG83827.1"/>
    </source>
</evidence>
<dbReference type="PANTHER" id="PTHR30055">
    <property type="entry name" value="HTH-TYPE TRANSCRIPTIONAL REGULATOR RUTR"/>
    <property type="match status" value="1"/>
</dbReference>
<feature type="domain" description="HTH tetR-type" evidence="3">
    <location>
        <begin position="15"/>
        <end position="75"/>
    </location>
</feature>
<reference evidence="4 5" key="1">
    <citation type="submission" date="2018-08" db="EMBL/GenBank/DDBJ databases">
        <title>Genomic Encyclopedia of Type Strains, Phase III (KMG-III): the genomes of soil and plant-associated and newly described type strains.</title>
        <authorList>
            <person name="Whitman W."/>
        </authorList>
    </citation>
    <scope>NUCLEOTIDE SEQUENCE [LARGE SCALE GENOMIC DNA]</scope>
    <source>
        <strain evidence="4 5">CECT 7375</strain>
    </source>
</reference>
<dbReference type="InterPro" id="IPR036271">
    <property type="entry name" value="Tet_transcr_reg_TetR-rel_C_sf"/>
</dbReference>
<keyword evidence="5" id="KW-1185">Reference proteome</keyword>
<evidence type="ECO:0000259" key="3">
    <source>
        <dbReference type="PROSITE" id="PS50977"/>
    </source>
</evidence>
<dbReference type="InterPro" id="IPR050109">
    <property type="entry name" value="HTH-type_TetR-like_transc_reg"/>
</dbReference>
<keyword evidence="1 2" id="KW-0238">DNA-binding</keyword>
<evidence type="ECO:0000256" key="1">
    <source>
        <dbReference type="ARBA" id="ARBA00023125"/>
    </source>
</evidence>
<dbReference type="OrthoDB" id="9809772at2"/>
<dbReference type="InterPro" id="IPR001647">
    <property type="entry name" value="HTH_TetR"/>
</dbReference>
<feature type="DNA-binding region" description="H-T-H motif" evidence="2">
    <location>
        <begin position="38"/>
        <end position="57"/>
    </location>
</feature>
<dbReference type="AlphaFoldDB" id="A0A3E0DMD5"/>
<protein>
    <submittedName>
        <fullName evidence="4">TetR family transcriptional regulator</fullName>
    </submittedName>
</protein>
<accession>A0A3E0DMD5</accession>
<dbReference type="PROSITE" id="PS50977">
    <property type="entry name" value="HTH_TETR_2"/>
    <property type="match status" value="1"/>
</dbReference>
<proteinExistence type="predicted"/>
<dbReference type="PANTHER" id="PTHR30055:SF219">
    <property type="entry name" value="TRANSCRIPTIONAL REGULATORY PROTEIN"/>
    <property type="match status" value="1"/>
</dbReference>
<dbReference type="PRINTS" id="PR00455">
    <property type="entry name" value="HTHTETR"/>
</dbReference>
<organism evidence="4 5">
    <name type="scientific">Marinomonas pollencensis</name>
    <dbReference type="NCBI Taxonomy" id="491954"/>
    <lineage>
        <taxon>Bacteria</taxon>
        <taxon>Pseudomonadati</taxon>
        <taxon>Pseudomonadota</taxon>
        <taxon>Gammaproteobacteria</taxon>
        <taxon>Oceanospirillales</taxon>
        <taxon>Oceanospirillaceae</taxon>
        <taxon>Marinomonas</taxon>
    </lineage>
</organism>
<comment type="caution">
    <text evidence="4">The sequence shown here is derived from an EMBL/GenBank/DDBJ whole genome shotgun (WGS) entry which is preliminary data.</text>
</comment>
<evidence type="ECO:0000256" key="2">
    <source>
        <dbReference type="PROSITE-ProRule" id="PRU00335"/>
    </source>
</evidence>
<dbReference type="Proteomes" id="UP000256542">
    <property type="component" value="Unassembled WGS sequence"/>
</dbReference>
<dbReference type="InterPro" id="IPR009057">
    <property type="entry name" value="Homeodomain-like_sf"/>
</dbReference>
<gene>
    <name evidence="4" type="ORF">DFP81_105193</name>
</gene>
<dbReference type="SUPFAM" id="SSF46689">
    <property type="entry name" value="Homeodomain-like"/>
    <property type="match status" value="1"/>
</dbReference>
<dbReference type="SUPFAM" id="SSF48498">
    <property type="entry name" value="Tetracyclin repressor-like, C-terminal domain"/>
    <property type="match status" value="1"/>
</dbReference>
<dbReference type="EMBL" id="QUNG01000005">
    <property type="protein sequence ID" value="REG83827.1"/>
    <property type="molecule type" value="Genomic_DNA"/>
</dbReference>
<name>A0A3E0DMD5_9GAMM</name>
<dbReference type="Gene3D" id="1.10.357.10">
    <property type="entry name" value="Tetracycline Repressor, domain 2"/>
    <property type="match status" value="1"/>
</dbReference>
<dbReference type="GO" id="GO:0000976">
    <property type="term" value="F:transcription cis-regulatory region binding"/>
    <property type="evidence" value="ECO:0007669"/>
    <property type="project" value="TreeGrafter"/>
</dbReference>
<evidence type="ECO:0000313" key="5">
    <source>
        <dbReference type="Proteomes" id="UP000256542"/>
    </source>
</evidence>
<dbReference type="RefSeq" id="WP_115897508.1">
    <property type="nucleotide sequence ID" value="NZ_QUNG01000005.1"/>
</dbReference>
<dbReference type="GO" id="GO:0003700">
    <property type="term" value="F:DNA-binding transcription factor activity"/>
    <property type="evidence" value="ECO:0007669"/>
    <property type="project" value="TreeGrafter"/>
</dbReference>
<dbReference type="Pfam" id="PF00440">
    <property type="entry name" value="TetR_N"/>
    <property type="match status" value="1"/>
</dbReference>
<sequence length="196" mass="21606">MSAENMFSHKRLPSMDTKSKILNAAEAAIVKGGYGAFSFRDIAEEVGIKSASVHYHYPTKADLVVAVMVRFTHDFQAALPDPNTPDFDAKRTLNAFIDGFRAQNVEHHNMSICTMLTADKHQLSDVVSQSLADFYQVKLDWLTSVFKRLEGGTETAAQNRAGQFIAALHGASVLVQATGEPAWYEKVASSWRQPAD</sequence>